<dbReference type="InterPro" id="IPR023187">
    <property type="entry name" value="Tscrpt_reg_MarR-type_CS"/>
</dbReference>
<dbReference type="GO" id="GO:0003700">
    <property type="term" value="F:DNA-binding transcription factor activity"/>
    <property type="evidence" value="ECO:0007669"/>
    <property type="project" value="InterPro"/>
</dbReference>
<dbReference type="SMART" id="SM00347">
    <property type="entry name" value="HTH_MARR"/>
    <property type="match status" value="1"/>
</dbReference>
<dbReference type="PANTHER" id="PTHR33164:SF89">
    <property type="entry name" value="MARR FAMILY REGULATORY PROTEIN"/>
    <property type="match status" value="1"/>
</dbReference>
<dbReference type="GO" id="GO:0003677">
    <property type="term" value="F:DNA binding"/>
    <property type="evidence" value="ECO:0007669"/>
    <property type="project" value="UniProtKB-KW"/>
</dbReference>
<dbReference type="InterPro" id="IPR036390">
    <property type="entry name" value="WH_DNA-bd_sf"/>
</dbReference>
<evidence type="ECO:0000259" key="4">
    <source>
        <dbReference type="PROSITE" id="PS50995"/>
    </source>
</evidence>
<dbReference type="Pfam" id="PF12802">
    <property type="entry name" value="MarR_2"/>
    <property type="match status" value="1"/>
</dbReference>
<reference evidence="5 6" key="1">
    <citation type="submission" date="2020-08" db="EMBL/GenBank/DDBJ databases">
        <title>Genomic Encyclopedia of Type Strains, Phase IV (KMG-IV): sequencing the most valuable type-strain genomes for metagenomic binning, comparative biology and taxonomic classification.</title>
        <authorList>
            <person name="Goeker M."/>
        </authorList>
    </citation>
    <scope>NUCLEOTIDE SEQUENCE [LARGE SCALE GENOMIC DNA]</scope>
    <source>
        <strain evidence="5 6">DSM 27163</strain>
    </source>
</reference>
<organism evidence="5 6">
    <name type="scientific">Sphingopyxis panaciterrulae</name>
    <dbReference type="NCBI Taxonomy" id="462372"/>
    <lineage>
        <taxon>Bacteria</taxon>
        <taxon>Pseudomonadati</taxon>
        <taxon>Pseudomonadota</taxon>
        <taxon>Alphaproteobacteria</taxon>
        <taxon>Sphingomonadales</taxon>
        <taxon>Sphingomonadaceae</taxon>
        <taxon>Sphingopyxis</taxon>
    </lineage>
</organism>
<dbReference type="PROSITE" id="PS01117">
    <property type="entry name" value="HTH_MARR_1"/>
    <property type="match status" value="1"/>
</dbReference>
<protein>
    <submittedName>
        <fullName evidence="5">DNA-binding MarR family transcriptional regulator</fullName>
    </submittedName>
</protein>
<keyword evidence="1" id="KW-0805">Transcription regulation</keyword>
<feature type="domain" description="HTH marR-type" evidence="4">
    <location>
        <begin position="2"/>
        <end position="129"/>
    </location>
</feature>
<sequence>MTDPLSDLLARTARLIAGDGHSAGLKPVQWQALRYLAIANRFSRTPGALAAWLGQTKGTVSQTVAALERKGLVERTGDPDDRRLVRLSLTEAGHAMLGRAPESIADAMLAGLTAADRAAFAPLLAHMLKEFLTARAYRPFGLCAECRHFIRDAASGTPHFCRLLGVPLDGADAAAICVEQEAA</sequence>
<gene>
    <name evidence="5" type="ORF">FHR21_001960</name>
</gene>
<dbReference type="GO" id="GO:0006950">
    <property type="term" value="P:response to stress"/>
    <property type="evidence" value="ECO:0007669"/>
    <property type="project" value="TreeGrafter"/>
</dbReference>
<keyword evidence="2 5" id="KW-0238">DNA-binding</keyword>
<accession>A0A7W9EQG9</accession>
<evidence type="ECO:0000256" key="3">
    <source>
        <dbReference type="ARBA" id="ARBA00023163"/>
    </source>
</evidence>
<dbReference type="InterPro" id="IPR036388">
    <property type="entry name" value="WH-like_DNA-bd_sf"/>
</dbReference>
<dbReference type="PANTHER" id="PTHR33164">
    <property type="entry name" value="TRANSCRIPTIONAL REGULATOR, MARR FAMILY"/>
    <property type="match status" value="1"/>
</dbReference>
<dbReference type="PROSITE" id="PS50995">
    <property type="entry name" value="HTH_MARR_2"/>
    <property type="match status" value="1"/>
</dbReference>
<evidence type="ECO:0000313" key="5">
    <source>
        <dbReference type="EMBL" id="MBB5706603.1"/>
    </source>
</evidence>
<proteinExistence type="predicted"/>
<dbReference type="InterPro" id="IPR000835">
    <property type="entry name" value="HTH_MarR-typ"/>
</dbReference>
<dbReference type="InterPro" id="IPR039422">
    <property type="entry name" value="MarR/SlyA-like"/>
</dbReference>
<name>A0A7W9EQG9_9SPHN</name>
<comment type="caution">
    <text evidence="5">The sequence shown here is derived from an EMBL/GenBank/DDBJ whole genome shotgun (WGS) entry which is preliminary data.</text>
</comment>
<evidence type="ECO:0000256" key="1">
    <source>
        <dbReference type="ARBA" id="ARBA00023015"/>
    </source>
</evidence>
<evidence type="ECO:0000256" key="2">
    <source>
        <dbReference type="ARBA" id="ARBA00023125"/>
    </source>
</evidence>
<dbReference type="EMBL" id="JACIJH010000005">
    <property type="protein sequence ID" value="MBB5706603.1"/>
    <property type="molecule type" value="Genomic_DNA"/>
</dbReference>
<evidence type="ECO:0000313" key="6">
    <source>
        <dbReference type="Proteomes" id="UP000537161"/>
    </source>
</evidence>
<dbReference type="Proteomes" id="UP000537161">
    <property type="component" value="Unassembled WGS sequence"/>
</dbReference>
<dbReference type="SUPFAM" id="SSF46785">
    <property type="entry name" value="Winged helix' DNA-binding domain"/>
    <property type="match status" value="1"/>
</dbReference>
<dbReference type="RefSeq" id="WP_184097664.1">
    <property type="nucleotide sequence ID" value="NZ_JACIJH010000005.1"/>
</dbReference>
<keyword evidence="6" id="KW-1185">Reference proteome</keyword>
<keyword evidence="3" id="KW-0804">Transcription</keyword>
<dbReference type="PRINTS" id="PR00598">
    <property type="entry name" value="HTHMARR"/>
</dbReference>
<dbReference type="AlphaFoldDB" id="A0A7W9EQG9"/>
<dbReference type="Gene3D" id="1.10.10.10">
    <property type="entry name" value="Winged helix-like DNA-binding domain superfamily/Winged helix DNA-binding domain"/>
    <property type="match status" value="1"/>
</dbReference>